<evidence type="ECO:0000313" key="2">
    <source>
        <dbReference type="Proteomes" id="UP000320314"/>
    </source>
</evidence>
<keyword evidence="2" id="KW-1185">Reference proteome</keyword>
<proteinExistence type="predicted"/>
<dbReference type="EMBL" id="VHLH01000039">
    <property type="protein sequence ID" value="TPW26028.1"/>
    <property type="molecule type" value="Genomic_DNA"/>
</dbReference>
<dbReference type="OrthoDB" id="7909132at2"/>
<accession>A0A506TXV5</accession>
<evidence type="ECO:0000313" key="1">
    <source>
        <dbReference type="EMBL" id="TPW26028.1"/>
    </source>
</evidence>
<dbReference type="Proteomes" id="UP000320314">
    <property type="component" value="Unassembled WGS sequence"/>
</dbReference>
<name>A0A506TXV5_9HYPH</name>
<dbReference type="RefSeq" id="WP_141168196.1">
    <property type="nucleotide sequence ID" value="NZ_VHLH01000039.1"/>
</dbReference>
<comment type="caution">
    <text evidence="1">The sequence shown here is derived from an EMBL/GenBank/DDBJ whole genome shotgun (WGS) entry which is preliminary data.</text>
</comment>
<organism evidence="1 2">
    <name type="scientific">Pararhizobium mangrovi</name>
    <dbReference type="NCBI Taxonomy" id="2590452"/>
    <lineage>
        <taxon>Bacteria</taxon>
        <taxon>Pseudomonadati</taxon>
        <taxon>Pseudomonadota</taxon>
        <taxon>Alphaproteobacteria</taxon>
        <taxon>Hyphomicrobiales</taxon>
        <taxon>Rhizobiaceae</taxon>
        <taxon>Rhizobium/Agrobacterium group</taxon>
        <taxon>Pararhizobium</taxon>
    </lineage>
</organism>
<dbReference type="AlphaFoldDB" id="A0A506TXV5"/>
<gene>
    <name evidence="1" type="ORF">FJU11_16575</name>
</gene>
<sequence length="124" mass="13090">MTKFKITNNDHRARAFNTAGGYAKVEPGKTETIDVKGGLSDTFIAAQALKGVKITQTGGGEKAAKASEPADTYTVTDKGSGWYVVTDKDGKEVTKSMHENAVKGFADMDADKQAAFVQANAVAE</sequence>
<reference evidence="1 2" key="1">
    <citation type="submission" date="2019-06" db="EMBL/GenBank/DDBJ databases">
        <authorList>
            <person name="Li M."/>
        </authorList>
    </citation>
    <scope>NUCLEOTIDE SEQUENCE [LARGE SCALE GENOMIC DNA]</scope>
    <source>
        <strain evidence="1 2">BGMRC6574</strain>
    </source>
</reference>
<protein>
    <submittedName>
        <fullName evidence="1">Uncharacterized protein</fullName>
    </submittedName>
</protein>